<evidence type="ECO:0000256" key="1">
    <source>
        <dbReference type="SAM" id="MobiDB-lite"/>
    </source>
</evidence>
<keyword evidence="2" id="KW-0812">Transmembrane</keyword>
<feature type="compositionally biased region" description="Low complexity" evidence="1">
    <location>
        <begin position="404"/>
        <end position="417"/>
    </location>
</feature>
<organism evidence="3 4">
    <name type="scientific">Streptosporangium sandarakinum</name>
    <dbReference type="NCBI Taxonomy" id="1260955"/>
    <lineage>
        <taxon>Bacteria</taxon>
        <taxon>Bacillati</taxon>
        <taxon>Actinomycetota</taxon>
        <taxon>Actinomycetes</taxon>
        <taxon>Streptosporangiales</taxon>
        <taxon>Streptosporangiaceae</taxon>
        <taxon>Streptosporangium</taxon>
    </lineage>
</organism>
<evidence type="ECO:0000256" key="2">
    <source>
        <dbReference type="SAM" id="Phobius"/>
    </source>
</evidence>
<feature type="transmembrane region" description="Helical" evidence="2">
    <location>
        <begin position="346"/>
        <end position="364"/>
    </location>
</feature>
<keyword evidence="2" id="KW-1133">Transmembrane helix</keyword>
<comment type="caution">
    <text evidence="3">The sequence shown here is derived from an EMBL/GenBank/DDBJ whole genome shotgun (WGS) entry which is preliminary data.</text>
</comment>
<evidence type="ECO:0008006" key="5">
    <source>
        <dbReference type="Google" id="ProtNLM"/>
    </source>
</evidence>
<evidence type="ECO:0000313" key="3">
    <source>
        <dbReference type="EMBL" id="NYF43641.1"/>
    </source>
</evidence>
<reference evidence="3 4" key="1">
    <citation type="submission" date="2020-07" db="EMBL/GenBank/DDBJ databases">
        <title>Sequencing the genomes of 1000 actinobacteria strains.</title>
        <authorList>
            <person name="Klenk H.-P."/>
        </authorList>
    </citation>
    <scope>NUCLEOTIDE SEQUENCE [LARGE SCALE GENOMIC DNA]</scope>
    <source>
        <strain evidence="3 4">DSM 45763</strain>
    </source>
</reference>
<feature type="transmembrane region" description="Helical" evidence="2">
    <location>
        <begin position="86"/>
        <end position="104"/>
    </location>
</feature>
<gene>
    <name evidence="3" type="ORF">HDA43_005868</name>
</gene>
<name>A0A852VAZ0_9ACTN</name>
<feature type="transmembrane region" description="Helical" evidence="2">
    <location>
        <begin position="192"/>
        <end position="219"/>
    </location>
</feature>
<dbReference type="AlphaFoldDB" id="A0A852VAZ0"/>
<dbReference type="RefSeq" id="WP_179827263.1">
    <property type="nucleotide sequence ID" value="NZ_JACCCO010000003.1"/>
</dbReference>
<accession>A0A852VAZ0</accession>
<feature type="region of interest" description="Disordered" evidence="1">
    <location>
        <begin position="394"/>
        <end position="417"/>
    </location>
</feature>
<feature type="transmembrane region" description="Helical" evidence="2">
    <location>
        <begin position="142"/>
        <end position="161"/>
    </location>
</feature>
<dbReference type="EMBL" id="JACCCO010000003">
    <property type="protein sequence ID" value="NYF43641.1"/>
    <property type="molecule type" value="Genomic_DNA"/>
</dbReference>
<sequence length="417" mass="45541">MEYIVVAVVAVTLILMVHASFEARLAGRILSVLMAAFVVRLAVNVLVTRSGFIDYGGDNLYYEAKAVEIAEYWRHHGVQFVSSEQVGPIYSISVPCHLFAIVVYLCGGRAPLACTAVVALIACGLCVVMYRFARLVGADERAAFRLLVIMAFVPGFLLHTSDTFKDGLNAFLVLACLALAASNMQRFGMRKLLLLAPLLWALWHVRPYMVFMCVLPLLFGVTRIRRAVSPRTLLVVAALAIPALVVVQSAAEFTPAGILQEQLERGQSAQVRFANAEGGSGVVFEDDGNAWNALGPKIVYTVLAPFPWMSGSLALQLGKADTVLWYYLLYCAAEGFRRLWRYDRRMLLIIMLFVVPGTVAYATTMSNIGLIFRQRMPIVMVTSLLSAIAWTRTPSREDGPPAPAADAAASAVPGSRT</sequence>
<keyword evidence="4" id="KW-1185">Reference proteome</keyword>
<feature type="transmembrane region" description="Helical" evidence="2">
    <location>
        <begin position="110"/>
        <end position="130"/>
    </location>
</feature>
<feature type="transmembrane region" description="Helical" evidence="2">
    <location>
        <begin position="167"/>
        <end position="185"/>
    </location>
</feature>
<keyword evidence="2" id="KW-0472">Membrane</keyword>
<feature type="transmembrane region" description="Helical" evidence="2">
    <location>
        <begin position="29"/>
        <end position="47"/>
    </location>
</feature>
<dbReference type="Proteomes" id="UP000576393">
    <property type="component" value="Unassembled WGS sequence"/>
</dbReference>
<protein>
    <recommendedName>
        <fullName evidence="5">Glycosyltransferase RgtA/B/C/D-like domain-containing protein</fullName>
    </recommendedName>
</protein>
<proteinExistence type="predicted"/>
<evidence type="ECO:0000313" key="4">
    <source>
        <dbReference type="Proteomes" id="UP000576393"/>
    </source>
</evidence>